<feature type="compositionally biased region" description="Basic and acidic residues" evidence="1">
    <location>
        <begin position="43"/>
        <end position="55"/>
    </location>
</feature>
<feature type="chain" id="PRO_5044820580" description="Fucoxanthin chlorophyll a/c binding protein" evidence="2">
    <location>
        <begin position="18"/>
        <end position="136"/>
    </location>
</feature>
<accession>A0ABD3QIY2</accession>
<reference evidence="3 4" key="1">
    <citation type="journal article" date="2020" name="G3 (Bethesda)">
        <title>Improved Reference Genome for Cyclotella cryptica CCMP332, a Model for Cell Wall Morphogenesis, Salinity Adaptation, and Lipid Production in Diatoms (Bacillariophyta).</title>
        <authorList>
            <person name="Roberts W.R."/>
            <person name="Downey K.M."/>
            <person name="Ruck E.C."/>
            <person name="Traller J.C."/>
            <person name="Alverson A.J."/>
        </authorList>
    </citation>
    <scope>NUCLEOTIDE SEQUENCE [LARGE SCALE GENOMIC DNA]</scope>
    <source>
        <strain evidence="3 4">CCMP332</strain>
    </source>
</reference>
<evidence type="ECO:0000256" key="1">
    <source>
        <dbReference type="SAM" id="MobiDB-lite"/>
    </source>
</evidence>
<sequence length="136" mass="14624">MKTALLISILSFNKAIAFIPSGVPVAWGQGTSLSFGLPSFGGKSDEKDDSTDKKEKKISAGGLLQLITAGMGAPFLGDFEGVDEETGKFMFSLEANNLVDENGQSKQTQMPYFENGWVEEKDGSASSGGFRFPWEK</sequence>
<evidence type="ECO:0000313" key="3">
    <source>
        <dbReference type="EMBL" id="KAL3799972.1"/>
    </source>
</evidence>
<feature type="signal peptide" evidence="2">
    <location>
        <begin position="1"/>
        <end position="17"/>
    </location>
</feature>
<evidence type="ECO:0000256" key="2">
    <source>
        <dbReference type="SAM" id="SignalP"/>
    </source>
</evidence>
<dbReference type="Proteomes" id="UP001516023">
    <property type="component" value="Unassembled WGS sequence"/>
</dbReference>
<comment type="caution">
    <text evidence="3">The sequence shown here is derived from an EMBL/GenBank/DDBJ whole genome shotgun (WGS) entry which is preliminary data.</text>
</comment>
<dbReference type="AlphaFoldDB" id="A0ABD3QIY2"/>
<proteinExistence type="predicted"/>
<dbReference type="EMBL" id="JABMIG020000035">
    <property type="protein sequence ID" value="KAL3799972.1"/>
    <property type="molecule type" value="Genomic_DNA"/>
</dbReference>
<evidence type="ECO:0000313" key="4">
    <source>
        <dbReference type="Proteomes" id="UP001516023"/>
    </source>
</evidence>
<organism evidence="3 4">
    <name type="scientific">Cyclotella cryptica</name>
    <dbReference type="NCBI Taxonomy" id="29204"/>
    <lineage>
        <taxon>Eukaryota</taxon>
        <taxon>Sar</taxon>
        <taxon>Stramenopiles</taxon>
        <taxon>Ochrophyta</taxon>
        <taxon>Bacillariophyta</taxon>
        <taxon>Coscinodiscophyceae</taxon>
        <taxon>Thalassiosirophycidae</taxon>
        <taxon>Stephanodiscales</taxon>
        <taxon>Stephanodiscaceae</taxon>
        <taxon>Cyclotella</taxon>
    </lineage>
</organism>
<name>A0ABD3QIY2_9STRA</name>
<gene>
    <name evidence="3" type="ORF">HJC23_007445</name>
</gene>
<evidence type="ECO:0008006" key="5">
    <source>
        <dbReference type="Google" id="ProtNLM"/>
    </source>
</evidence>
<protein>
    <recommendedName>
        <fullName evidence="5">Fucoxanthin chlorophyll a/c binding protein</fullName>
    </recommendedName>
</protein>
<keyword evidence="4" id="KW-1185">Reference proteome</keyword>
<feature type="region of interest" description="Disordered" evidence="1">
    <location>
        <begin position="35"/>
        <end position="55"/>
    </location>
</feature>
<keyword evidence="2" id="KW-0732">Signal</keyword>